<evidence type="ECO:0000256" key="2">
    <source>
        <dbReference type="ARBA" id="ARBA00023098"/>
    </source>
</evidence>
<dbReference type="PROSITE" id="PS51339">
    <property type="entry name" value="PPASE_MYOTUBULARIN"/>
    <property type="match status" value="1"/>
</dbReference>
<dbReference type="Proteomes" id="UP000887458">
    <property type="component" value="Unassembled WGS sequence"/>
</dbReference>
<dbReference type="SUPFAM" id="SSF52799">
    <property type="entry name" value="(Phosphotyrosine protein) phosphatases II"/>
    <property type="match status" value="1"/>
</dbReference>
<dbReference type="InterPro" id="IPR029021">
    <property type="entry name" value="Prot-tyrosine_phosphatase-like"/>
</dbReference>
<feature type="domain" description="Myotubularin phosphatase" evidence="4">
    <location>
        <begin position="3"/>
        <end position="498"/>
    </location>
</feature>
<evidence type="ECO:0000256" key="3">
    <source>
        <dbReference type="SAM" id="MobiDB-lite"/>
    </source>
</evidence>
<keyword evidence="5" id="KW-0808">Transferase</keyword>
<keyword evidence="5" id="KW-0418">Kinase</keyword>
<evidence type="ECO:0000256" key="1">
    <source>
        <dbReference type="ARBA" id="ARBA00007471"/>
    </source>
</evidence>
<dbReference type="PROSITE" id="PS00383">
    <property type="entry name" value="TYR_PHOSPHATASE_1"/>
    <property type="match status" value="1"/>
</dbReference>
<feature type="region of interest" description="Disordered" evidence="3">
    <location>
        <begin position="191"/>
        <end position="233"/>
    </location>
</feature>
<accession>A0ABQ8IUR2</accession>
<dbReference type="InterPro" id="IPR016130">
    <property type="entry name" value="Tyr_Pase_AS"/>
</dbReference>
<evidence type="ECO:0000259" key="4">
    <source>
        <dbReference type="PROSITE" id="PS51339"/>
    </source>
</evidence>
<feature type="compositionally biased region" description="Acidic residues" evidence="3">
    <location>
        <begin position="208"/>
        <end position="225"/>
    </location>
</feature>
<comment type="caution">
    <text evidence="5">The sequence shown here is derived from an EMBL/GenBank/DDBJ whole genome shotgun (WGS) entry which is preliminary data.</text>
</comment>
<organism evidence="5 6">
    <name type="scientific">Dermatophagoides pteronyssinus</name>
    <name type="common">European house dust mite</name>
    <dbReference type="NCBI Taxonomy" id="6956"/>
    <lineage>
        <taxon>Eukaryota</taxon>
        <taxon>Metazoa</taxon>
        <taxon>Ecdysozoa</taxon>
        <taxon>Arthropoda</taxon>
        <taxon>Chelicerata</taxon>
        <taxon>Arachnida</taxon>
        <taxon>Acari</taxon>
        <taxon>Acariformes</taxon>
        <taxon>Sarcoptiformes</taxon>
        <taxon>Astigmata</taxon>
        <taxon>Psoroptidia</taxon>
        <taxon>Analgoidea</taxon>
        <taxon>Pyroglyphidae</taxon>
        <taxon>Dermatophagoidinae</taxon>
        <taxon>Dermatophagoides</taxon>
    </lineage>
</organism>
<protein>
    <submittedName>
        <fullName evidence="5">Serine/threonine-protein kinase TAO1</fullName>
    </submittedName>
</protein>
<reference evidence="5 6" key="1">
    <citation type="journal article" date="2018" name="J. Allergy Clin. Immunol.">
        <title>High-quality assembly of Dermatophagoides pteronyssinus genome and transcriptome reveals a wide range of novel allergens.</title>
        <authorList>
            <person name="Liu X.Y."/>
            <person name="Yang K.Y."/>
            <person name="Wang M.Q."/>
            <person name="Kwok J.S."/>
            <person name="Zeng X."/>
            <person name="Yang Z."/>
            <person name="Xiao X.J."/>
            <person name="Lau C.P."/>
            <person name="Li Y."/>
            <person name="Huang Z.M."/>
            <person name="Ba J.G."/>
            <person name="Yim A.K."/>
            <person name="Ouyang C.Y."/>
            <person name="Ngai S.M."/>
            <person name="Chan T.F."/>
            <person name="Leung E.L."/>
            <person name="Liu L."/>
            <person name="Liu Z.G."/>
            <person name="Tsui S.K."/>
        </authorList>
    </citation>
    <scope>NUCLEOTIDE SEQUENCE [LARGE SCALE GENOMIC DNA]</scope>
    <source>
        <strain evidence="5">Derp</strain>
    </source>
</reference>
<dbReference type="InterPro" id="IPR003595">
    <property type="entry name" value="Tyr_Pase_cat"/>
</dbReference>
<reference evidence="5 6" key="2">
    <citation type="journal article" date="2022" name="Mol. Biol. Evol.">
        <title>Comparative Genomics Reveals Insights into the Divergent Evolution of Astigmatic Mites and Household Pest Adaptations.</title>
        <authorList>
            <person name="Xiong Q."/>
            <person name="Wan A.T."/>
            <person name="Liu X."/>
            <person name="Fung C.S."/>
            <person name="Xiao X."/>
            <person name="Malainual N."/>
            <person name="Hou J."/>
            <person name="Wang L."/>
            <person name="Wang M."/>
            <person name="Yang K.Y."/>
            <person name="Cui Y."/>
            <person name="Leung E.L."/>
            <person name="Nong W."/>
            <person name="Shin S.K."/>
            <person name="Au S.W."/>
            <person name="Jeong K.Y."/>
            <person name="Chew F.T."/>
            <person name="Hui J.H."/>
            <person name="Leung T.F."/>
            <person name="Tungtrongchitr A."/>
            <person name="Zhong N."/>
            <person name="Liu Z."/>
            <person name="Tsui S.K."/>
        </authorList>
    </citation>
    <scope>NUCLEOTIDE SEQUENCE [LARGE SCALE GENOMIC DNA]</scope>
    <source>
        <strain evidence="5">Derp</strain>
    </source>
</reference>
<gene>
    <name evidence="5" type="primary">TAOK1_2</name>
    <name evidence="5" type="ORF">DERP_012364</name>
</gene>
<dbReference type="InterPro" id="IPR030564">
    <property type="entry name" value="Myotubularin"/>
</dbReference>
<evidence type="ECO:0000313" key="5">
    <source>
        <dbReference type="EMBL" id="KAH9413987.1"/>
    </source>
</evidence>
<comment type="similarity">
    <text evidence="1">Belongs to the protein-tyrosine phosphatase family. Non-receptor class myotubularin subfamily.</text>
</comment>
<dbReference type="InterPro" id="IPR010569">
    <property type="entry name" value="Myotubularin-like_Pase_dom"/>
</dbReference>
<dbReference type="EMBL" id="NJHN03000115">
    <property type="protein sequence ID" value="KAH9413987.1"/>
    <property type="molecule type" value="Genomic_DNA"/>
</dbReference>
<sequence>MYRQSDRLIRQEFQRMKFDQQSWRICDLNKDFKFSYSYPEYFIVPNDITDNDLEYVANFRYSRRIPVVVWRNNHNGCVIMRSSQPVVGWFGCRCNQDERMLQTVLKICQHDTIQYRFIMDNNNLVMTKINGDIIVNNGTLKLNNGTIGNGLDNQLINKTAMNGGNANLNGNDKPMANGNGQAKLLNNNIQNHSDVNNKDQDHSSNDSSNDDDDDDDDNSSNDDNDQSNNNNNKLLILDARSYTAAFANRAMGGGCECPEYYTNCDVQFMGLNNIHSIRKSFYSLRYICESSQIDQSNWYTMLDNTKWLHNLASLLKAAVVVVDAITIQERPVLVHCSDGWDRTPQVIALAELMLDPFYRTIDGFKILVEKEWLQYGHKFADRCRSSTLNIDPNERCPVFLQWVDCVHQLVKQFPREFEFNVCYLMKLVYHSYSCLFGTFTCNNVQERNSLQVYDKTISLWSYFEMNRANFINYLYLPTIEVLRPSCRVKDIIFWNEIYVPVSNNGTDVTNMAISSCNGICNSTASNATAIVSTANRSTSDQQQYDCDHETKCQSQSKCDLNRSASYESLANSDLKQPAPPPPQPSTISDNCNNLPSLKQFDQYFNRISTTTIPPILSSSSIMTRHLSDTCLFKRSNQIMNNNNVMMATPYMTNGFMIGDNHINHDMEEMVKQRQSPMMNDMSNNNIGQHDIEDCHLITNISNHFNHPSTTMTLSSNKPIYTNCNGLSSPSSKMMNNSSTSIDSLSTIFDIDGQIIGHNNNSRLQLHQLINYHKNMIKRLTNQLNFKK</sequence>
<evidence type="ECO:0000313" key="6">
    <source>
        <dbReference type="Proteomes" id="UP000887458"/>
    </source>
</evidence>
<keyword evidence="2" id="KW-0443">Lipid metabolism</keyword>
<dbReference type="SMART" id="SM00404">
    <property type="entry name" value="PTPc_motif"/>
    <property type="match status" value="1"/>
</dbReference>
<dbReference type="Pfam" id="PF06602">
    <property type="entry name" value="Myotub-related"/>
    <property type="match status" value="1"/>
</dbReference>
<feature type="compositionally biased region" description="Basic and acidic residues" evidence="3">
    <location>
        <begin position="195"/>
        <end position="204"/>
    </location>
</feature>
<name>A0ABQ8IUR2_DERPT</name>
<dbReference type="PANTHER" id="PTHR10807">
    <property type="entry name" value="MYOTUBULARIN-RELATED"/>
    <property type="match status" value="1"/>
</dbReference>
<dbReference type="PANTHER" id="PTHR10807:SF75">
    <property type="entry name" value="PHOSPHATIDYLINOSITOL-3-PHOSPHATE PHOSPHATASE"/>
    <property type="match status" value="1"/>
</dbReference>
<dbReference type="GO" id="GO:0016301">
    <property type="term" value="F:kinase activity"/>
    <property type="evidence" value="ECO:0007669"/>
    <property type="project" value="UniProtKB-KW"/>
</dbReference>
<proteinExistence type="inferred from homology"/>
<keyword evidence="6" id="KW-1185">Reference proteome</keyword>